<proteinExistence type="predicted"/>
<keyword evidence="3" id="KW-0547">Nucleotide-binding</keyword>
<dbReference type="AlphaFoldDB" id="A0A9X7GXB4"/>
<dbReference type="InterPro" id="IPR027417">
    <property type="entry name" value="P-loop_NTPase"/>
</dbReference>
<sequence length="448" mass="51259">MKLRDYQEELFFEIKQSILKGHRSIIVQSPPRSGKTVVMAHIAKGGTEKKNHVLFFSHRKEINEQVIKTFEVNGVDSHYLTIGSVQSLVRKIESLPKPTIILVDEAHHIKAGSYKKIIESFPDAYKLFFTGTPTRLNGQGFEDMADALIIGKSIKWLQEHGNIAPFKYYAPNIIDTDQLKRHGGDFTQKSIDESFKKAIYGDVINHYEKLAKNTQAICYAHNVATAERVAKEFHKAGYTAEVVHGKTPKKQRTEIMDLFRNGKIKILVNVELFTEGVDLPDVTTCIMLRPTQSLSLFLQFAMRPLNPKPNKTAILIDHVGNYTRHGLPNEDREWTLQGISKTRTTYNVGGELIIKQCEQCFGCFDSSEYKSCPYCGHEPELTERELENIKDIELQEITEAKVQELKTRVSTYVTPDMCENVDELVEYKNQHGLKSGWVYYQQKLRGWL</sequence>
<reference evidence="3 4" key="1">
    <citation type="submission" date="2017-09" db="EMBL/GenBank/DDBJ databases">
        <title>Large-scale bioinformatics analysis of Bacillus genomes uncovers conserved roles of natural products in bacterial physiology.</title>
        <authorList>
            <consortium name="Agbiome Team Llc"/>
            <person name="Bleich R.M."/>
            <person name="Grubbs K.J."/>
            <person name="Santa Maria K.C."/>
            <person name="Allen S.E."/>
            <person name="Farag S."/>
            <person name="Shank E.A."/>
            <person name="Bowers A."/>
        </authorList>
    </citation>
    <scope>NUCLEOTIDE SEQUENCE [LARGE SCALE GENOMIC DNA]</scope>
    <source>
        <strain evidence="3 4">AFS041711</strain>
    </source>
</reference>
<dbReference type="InterPro" id="IPR014001">
    <property type="entry name" value="Helicase_ATP-bd"/>
</dbReference>
<dbReference type="PANTHER" id="PTHR47396:SF1">
    <property type="entry name" value="ATP-DEPENDENT HELICASE IRC3-RELATED"/>
    <property type="match status" value="1"/>
</dbReference>
<evidence type="ECO:0000259" key="2">
    <source>
        <dbReference type="PROSITE" id="PS51194"/>
    </source>
</evidence>
<accession>A0A9X7GXB4</accession>
<dbReference type="InterPro" id="IPR001650">
    <property type="entry name" value="Helicase_C-like"/>
</dbReference>
<dbReference type="GO" id="GO:0004386">
    <property type="term" value="F:helicase activity"/>
    <property type="evidence" value="ECO:0007669"/>
    <property type="project" value="UniProtKB-KW"/>
</dbReference>
<dbReference type="SMART" id="SM00490">
    <property type="entry name" value="HELICc"/>
    <property type="match status" value="1"/>
</dbReference>
<gene>
    <name evidence="3" type="ORF">COC69_05865</name>
</gene>
<dbReference type="SUPFAM" id="SSF52540">
    <property type="entry name" value="P-loop containing nucleoside triphosphate hydrolases"/>
    <property type="match status" value="1"/>
</dbReference>
<dbReference type="Pfam" id="PF00271">
    <property type="entry name" value="Helicase_C"/>
    <property type="match status" value="1"/>
</dbReference>
<feature type="domain" description="Helicase ATP-binding" evidence="1">
    <location>
        <begin position="16"/>
        <end position="151"/>
    </location>
</feature>
<dbReference type="SMART" id="SM00487">
    <property type="entry name" value="DEXDc"/>
    <property type="match status" value="1"/>
</dbReference>
<dbReference type="PANTHER" id="PTHR47396">
    <property type="entry name" value="TYPE I RESTRICTION ENZYME ECOKI R PROTEIN"/>
    <property type="match status" value="1"/>
</dbReference>
<dbReference type="Gene3D" id="3.40.50.300">
    <property type="entry name" value="P-loop containing nucleotide triphosphate hydrolases"/>
    <property type="match status" value="2"/>
</dbReference>
<dbReference type="InterPro" id="IPR050742">
    <property type="entry name" value="Helicase_Restrict-Modif_Enz"/>
</dbReference>
<name>A0A9X7GXB4_BACCE</name>
<evidence type="ECO:0000313" key="4">
    <source>
        <dbReference type="Proteomes" id="UP000224203"/>
    </source>
</evidence>
<dbReference type="PROSITE" id="PS51192">
    <property type="entry name" value="HELICASE_ATP_BIND_1"/>
    <property type="match status" value="1"/>
</dbReference>
<dbReference type="EMBL" id="NULI01000033">
    <property type="protein sequence ID" value="PGS81655.1"/>
    <property type="molecule type" value="Genomic_DNA"/>
</dbReference>
<dbReference type="PROSITE" id="PS51194">
    <property type="entry name" value="HELICASE_CTER"/>
    <property type="match status" value="1"/>
</dbReference>
<comment type="caution">
    <text evidence="3">The sequence shown here is derived from an EMBL/GenBank/DDBJ whole genome shotgun (WGS) entry which is preliminary data.</text>
</comment>
<evidence type="ECO:0000313" key="3">
    <source>
        <dbReference type="EMBL" id="PGS81655.1"/>
    </source>
</evidence>
<dbReference type="GO" id="GO:0005829">
    <property type="term" value="C:cytosol"/>
    <property type="evidence" value="ECO:0007669"/>
    <property type="project" value="TreeGrafter"/>
</dbReference>
<feature type="domain" description="Helicase C-terminal" evidence="2">
    <location>
        <begin position="202"/>
        <end position="347"/>
    </location>
</feature>
<dbReference type="GO" id="GO:0003677">
    <property type="term" value="F:DNA binding"/>
    <property type="evidence" value="ECO:0007669"/>
    <property type="project" value="InterPro"/>
</dbReference>
<keyword evidence="3" id="KW-0378">Hydrolase</keyword>
<organism evidence="3 4">
    <name type="scientific">Bacillus cereus</name>
    <dbReference type="NCBI Taxonomy" id="1396"/>
    <lineage>
        <taxon>Bacteria</taxon>
        <taxon>Bacillati</taxon>
        <taxon>Bacillota</taxon>
        <taxon>Bacilli</taxon>
        <taxon>Bacillales</taxon>
        <taxon>Bacillaceae</taxon>
        <taxon>Bacillus</taxon>
        <taxon>Bacillus cereus group</taxon>
    </lineage>
</organism>
<keyword evidence="3" id="KW-0347">Helicase</keyword>
<dbReference type="Proteomes" id="UP000224203">
    <property type="component" value="Unassembled WGS sequence"/>
</dbReference>
<evidence type="ECO:0000259" key="1">
    <source>
        <dbReference type="PROSITE" id="PS51192"/>
    </source>
</evidence>
<protein>
    <submittedName>
        <fullName evidence="3">DEAD/DEAH box helicase</fullName>
    </submittedName>
</protein>
<dbReference type="InterPro" id="IPR006935">
    <property type="entry name" value="Helicase/UvrB_N"/>
</dbReference>
<dbReference type="RefSeq" id="WP_098782381.1">
    <property type="nucleotide sequence ID" value="NZ_NULI01000033.1"/>
</dbReference>
<dbReference type="GO" id="GO:0016787">
    <property type="term" value="F:hydrolase activity"/>
    <property type="evidence" value="ECO:0007669"/>
    <property type="project" value="InterPro"/>
</dbReference>
<dbReference type="GO" id="GO:0005524">
    <property type="term" value="F:ATP binding"/>
    <property type="evidence" value="ECO:0007669"/>
    <property type="project" value="InterPro"/>
</dbReference>
<dbReference type="Pfam" id="PF04851">
    <property type="entry name" value="ResIII"/>
    <property type="match status" value="1"/>
</dbReference>
<keyword evidence="3" id="KW-0067">ATP-binding</keyword>